<comment type="similarity">
    <text evidence="2">Belongs to the PC-esterase family. TBL subfamily.</text>
</comment>
<dbReference type="Pfam" id="PF13839">
    <property type="entry name" value="PC-Esterase"/>
    <property type="match status" value="1"/>
</dbReference>
<dbReference type="InterPro" id="IPR025846">
    <property type="entry name" value="TBL_N"/>
</dbReference>
<name>A0ABD1AQR8_CARAN</name>
<feature type="domain" description="Trichome birefringence-like N-terminal" evidence="9">
    <location>
        <begin position="46"/>
        <end position="97"/>
    </location>
</feature>
<keyword evidence="7" id="KW-0732">Signal</keyword>
<keyword evidence="3" id="KW-0812">Transmembrane</keyword>
<dbReference type="GO" id="GO:0016020">
    <property type="term" value="C:membrane"/>
    <property type="evidence" value="ECO:0007669"/>
    <property type="project" value="UniProtKB-SubCell"/>
</dbReference>
<dbReference type="InterPro" id="IPR026057">
    <property type="entry name" value="TBL_C"/>
</dbReference>
<evidence type="ECO:0000256" key="2">
    <source>
        <dbReference type="ARBA" id="ARBA00007727"/>
    </source>
</evidence>
<evidence type="ECO:0000259" key="9">
    <source>
        <dbReference type="Pfam" id="PF14416"/>
    </source>
</evidence>
<evidence type="ECO:0000313" key="11">
    <source>
        <dbReference type="Proteomes" id="UP001558713"/>
    </source>
</evidence>
<feature type="chain" id="PRO_5044807420" evidence="7">
    <location>
        <begin position="26"/>
        <end position="365"/>
    </location>
</feature>
<keyword evidence="4" id="KW-0735">Signal-anchor</keyword>
<dbReference type="PANTHER" id="PTHR32285:SF30">
    <property type="entry name" value="PROTEIN TRICHOME BIREFRINGENCE-LIKE 42"/>
    <property type="match status" value="1"/>
</dbReference>
<proteinExistence type="inferred from homology"/>
<keyword evidence="11" id="KW-1185">Reference proteome</keyword>
<sequence length="365" mass="41429">MEFYQLSFILLLIFLVDLSNYSVLADNTDANYEINNATGYKEKAAKCNVYEGSWIYDNSSNPLYGTSTCPFIGLDCQNLGRPDKNYLHYRWQPTGCNIPRFDGQDFLTRFKGKKILFVGDSLSNNMWVSLTCMLHASVPCAEYTFKPNKSLSTFTIPEYEISVNFLKNGFLVDLVADKTRGLVLKLDSISTGKQWLGSDVVIFNTYHWWFHIRRAKTWDYFQTGDQYVKEMNRMEAFKIALTTWAKWIDQNIDPSKTRVFYQGVSPVHLNGSEWGKPGKTCLGETEPVKGPSYNNEGEAIVRSVIGKMAKPVDLLDVTAMTELRKDGHPSIYAGGGKRLNDCSHWCLPGIPDAWNQLLYAALLSD</sequence>
<evidence type="ECO:0000256" key="1">
    <source>
        <dbReference type="ARBA" id="ARBA00004167"/>
    </source>
</evidence>
<dbReference type="Proteomes" id="UP001558713">
    <property type="component" value="Unassembled WGS sequence"/>
</dbReference>
<evidence type="ECO:0000256" key="3">
    <source>
        <dbReference type="ARBA" id="ARBA00022692"/>
    </source>
</evidence>
<evidence type="ECO:0000256" key="7">
    <source>
        <dbReference type="SAM" id="SignalP"/>
    </source>
</evidence>
<dbReference type="PANTHER" id="PTHR32285">
    <property type="entry name" value="PROTEIN TRICHOME BIREFRINGENCE-LIKE 9-RELATED"/>
    <property type="match status" value="1"/>
</dbReference>
<comment type="subcellular location">
    <subcellularLocation>
        <location evidence="1">Membrane</location>
        <topology evidence="1">Single-pass membrane protein</topology>
    </subcellularLocation>
</comment>
<evidence type="ECO:0000259" key="8">
    <source>
        <dbReference type="Pfam" id="PF13839"/>
    </source>
</evidence>
<keyword evidence="6" id="KW-0472">Membrane</keyword>
<dbReference type="AlphaFoldDB" id="A0ABD1AQR8"/>
<keyword evidence="5" id="KW-1133">Transmembrane helix</keyword>
<evidence type="ECO:0000313" key="10">
    <source>
        <dbReference type="EMBL" id="KAL1205704.1"/>
    </source>
</evidence>
<feature type="signal peptide" evidence="7">
    <location>
        <begin position="1"/>
        <end position="25"/>
    </location>
</feature>
<reference evidence="10 11" key="1">
    <citation type="submission" date="2024-04" db="EMBL/GenBank/DDBJ databases">
        <title>Genome assembly C_amara_ONT_v2.</title>
        <authorList>
            <person name="Yant L."/>
            <person name="Moore C."/>
            <person name="Slenker M."/>
        </authorList>
    </citation>
    <scope>NUCLEOTIDE SEQUENCE [LARGE SCALE GENOMIC DNA]</scope>
    <source>
        <tissue evidence="10">Leaf</tissue>
    </source>
</reference>
<protein>
    <submittedName>
        <fullName evidence="10">Protein trichome birefringence-like 42</fullName>
    </submittedName>
</protein>
<evidence type="ECO:0000256" key="6">
    <source>
        <dbReference type="ARBA" id="ARBA00023136"/>
    </source>
</evidence>
<dbReference type="Pfam" id="PF14416">
    <property type="entry name" value="PMR5N"/>
    <property type="match status" value="1"/>
</dbReference>
<organism evidence="10 11">
    <name type="scientific">Cardamine amara subsp. amara</name>
    <dbReference type="NCBI Taxonomy" id="228776"/>
    <lineage>
        <taxon>Eukaryota</taxon>
        <taxon>Viridiplantae</taxon>
        <taxon>Streptophyta</taxon>
        <taxon>Embryophyta</taxon>
        <taxon>Tracheophyta</taxon>
        <taxon>Spermatophyta</taxon>
        <taxon>Magnoliopsida</taxon>
        <taxon>eudicotyledons</taxon>
        <taxon>Gunneridae</taxon>
        <taxon>Pentapetalae</taxon>
        <taxon>rosids</taxon>
        <taxon>malvids</taxon>
        <taxon>Brassicales</taxon>
        <taxon>Brassicaceae</taxon>
        <taxon>Cardamineae</taxon>
        <taxon>Cardamine</taxon>
    </lineage>
</organism>
<gene>
    <name evidence="10" type="ORF">V5N11_001405</name>
</gene>
<comment type="caution">
    <text evidence="10">The sequence shown here is derived from an EMBL/GenBank/DDBJ whole genome shotgun (WGS) entry which is preliminary data.</text>
</comment>
<dbReference type="EMBL" id="JBANAX010000514">
    <property type="protein sequence ID" value="KAL1205704.1"/>
    <property type="molecule type" value="Genomic_DNA"/>
</dbReference>
<dbReference type="InterPro" id="IPR029962">
    <property type="entry name" value="TBL"/>
</dbReference>
<evidence type="ECO:0000256" key="4">
    <source>
        <dbReference type="ARBA" id="ARBA00022968"/>
    </source>
</evidence>
<evidence type="ECO:0000256" key="5">
    <source>
        <dbReference type="ARBA" id="ARBA00022989"/>
    </source>
</evidence>
<accession>A0ABD1AQR8</accession>
<feature type="domain" description="Trichome birefringence-like C-terminal" evidence="8">
    <location>
        <begin position="98"/>
        <end position="360"/>
    </location>
</feature>